<keyword evidence="2" id="KW-1185">Reference proteome</keyword>
<dbReference type="InParanoid" id="A0A251SER1"/>
<dbReference type="EMBL" id="CM007903">
    <property type="protein sequence ID" value="OTF97041.1"/>
    <property type="molecule type" value="Genomic_DNA"/>
</dbReference>
<proteinExistence type="predicted"/>
<name>A0A251SER1_HELAN</name>
<sequence length="97" mass="11021">MVLWKHLRAHLQLDEGDVCGTCVFQGSCDWALLLKHSVKEICLLLKHSVKEICLLLKHNVKNPPGISQRQEICLLLKHSVKEICLLLKHNVKKSACC</sequence>
<reference evidence="2" key="1">
    <citation type="journal article" date="2017" name="Nature">
        <title>The sunflower genome provides insights into oil metabolism, flowering and Asterid evolution.</title>
        <authorList>
            <person name="Badouin H."/>
            <person name="Gouzy J."/>
            <person name="Grassa C.J."/>
            <person name="Murat F."/>
            <person name="Staton S.E."/>
            <person name="Cottret L."/>
            <person name="Lelandais-Briere C."/>
            <person name="Owens G.L."/>
            <person name="Carrere S."/>
            <person name="Mayjonade B."/>
            <person name="Legrand L."/>
            <person name="Gill N."/>
            <person name="Kane N.C."/>
            <person name="Bowers J.E."/>
            <person name="Hubner S."/>
            <person name="Bellec A."/>
            <person name="Berard A."/>
            <person name="Berges H."/>
            <person name="Blanchet N."/>
            <person name="Boniface M.C."/>
            <person name="Brunel D."/>
            <person name="Catrice O."/>
            <person name="Chaidir N."/>
            <person name="Claudel C."/>
            <person name="Donnadieu C."/>
            <person name="Faraut T."/>
            <person name="Fievet G."/>
            <person name="Helmstetter N."/>
            <person name="King M."/>
            <person name="Knapp S.J."/>
            <person name="Lai Z."/>
            <person name="Le Paslier M.C."/>
            <person name="Lippi Y."/>
            <person name="Lorenzon L."/>
            <person name="Mandel J.R."/>
            <person name="Marage G."/>
            <person name="Marchand G."/>
            <person name="Marquand E."/>
            <person name="Bret-Mestries E."/>
            <person name="Morien E."/>
            <person name="Nambeesan S."/>
            <person name="Nguyen T."/>
            <person name="Pegot-Espagnet P."/>
            <person name="Pouilly N."/>
            <person name="Raftis F."/>
            <person name="Sallet E."/>
            <person name="Schiex T."/>
            <person name="Thomas J."/>
            <person name="Vandecasteele C."/>
            <person name="Vares D."/>
            <person name="Vear F."/>
            <person name="Vautrin S."/>
            <person name="Crespi M."/>
            <person name="Mangin B."/>
            <person name="Burke J.M."/>
            <person name="Salse J."/>
            <person name="Munos S."/>
            <person name="Vincourt P."/>
            <person name="Rieseberg L.H."/>
            <person name="Langlade N.B."/>
        </authorList>
    </citation>
    <scope>NUCLEOTIDE SEQUENCE [LARGE SCALE GENOMIC DNA]</scope>
    <source>
        <strain evidence="2">cv. SF193</strain>
    </source>
</reference>
<protein>
    <submittedName>
        <fullName evidence="1">Uncharacterized protein</fullName>
    </submittedName>
</protein>
<dbReference type="Proteomes" id="UP000215914">
    <property type="component" value="Chromosome 14"/>
</dbReference>
<accession>A0A251SER1</accession>
<dbReference type="AlphaFoldDB" id="A0A251SER1"/>
<organism evidence="1 2">
    <name type="scientific">Helianthus annuus</name>
    <name type="common">Common sunflower</name>
    <dbReference type="NCBI Taxonomy" id="4232"/>
    <lineage>
        <taxon>Eukaryota</taxon>
        <taxon>Viridiplantae</taxon>
        <taxon>Streptophyta</taxon>
        <taxon>Embryophyta</taxon>
        <taxon>Tracheophyta</taxon>
        <taxon>Spermatophyta</taxon>
        <taxon>Magnoliopsida</taxon>
        <taxon>eudicotyledons</taxon>
        <taxon>Gunneridae</taxon>
        <taxon>Pentapetalae</taxon>
        <taxon>asterids</taxon>
        <taxon>campanulids</taxon>
        <taxon>Asterales</taxon>
        <taxon>Asteraceae</taxon>
        <taxon>Asteroideae</taxon>
        <taxon>Heliantheae alliance</taxon>
        <taxon>Heliantheae</taxon>
        <taxon>Helianthus</taxon>
    </lineage>
</organism>
<gene>
    <name evidence="1" type="ORF">HannXRQ_Chr14g0430201</name>
</gene>
<evidence type="ECO:0000313" key="1">
    <source>
        <dbReference type="EMBL" id="OTF97041.1"/>
    </source>
</evidence>
<evidence type="ECO:0000313" key="2">
    <source>
        <dbReference type="Proteomes" id="UP000215914"/>
    </source>
</evidence>